<dbReference type="AlphaFoldDB" id="A0A0Q3HRY0"/>
<sequence>MLRVYCDTNIYSLIKEDNKSFNSDLRELMDELKDILIFTYSHAHHLDLSNSLQEYWQKDLEFLETYVKDHYFNYNPLKKDAECLLAKPTESFYDTDFTVYKNYLNPDFDIMESLLNEYDIDEDDEIIKTHNEIFKNLLNLSIPNLFVTNENIEDSQKSLVERFLPSQENLTIGNLTSHFFNYGQRLFSDKEEFKSLKKMISEYADTDKYSFEKWKDQYDEKFKENFQGKSFTEIMQQLFDSVPNYNEYDKFILFFSCLEGYNITKDKPLRKSQGYDSIHTDANHAWYASFSDFLVSDDKGLRAKAYITYKFFNIETEIFNVDDFLKYKINFLQQEEVSWKAFVEKLLHESENSLIIEKNAITQDEVFVTVKNEHHFFNYFNRILHSTNSVILYCQRSFNSNFIMYKEGQLLTNKLINLLGSDSNDMHYYDFEKDSDKNEVIRHWLTEELEIIFGYAQNNGGICYCLELLLKK</sequence>
<name>A0A0Q3HRY0_9FLAO</name>
<protein>
    <submittedName>
        <fullName evidence="1">Uncharacterized protein</fullName>
    </submittedName>
</protein>
<comment type="caution">
    <text evidence="1">The sequence shown here is derived from an EMBL/GenBank/DDBJ whole genome shotgun (WGS) entry which is preliminary data.</text>
</comment>
<organism evidence="1 2">
    <name type="scientific">Chryseobacterium aquaticum</name>
    <dbReference type="NCBI Taxonomy" id="452084"/>
    <lineage>
        <taxon>Bacteria</taxon>
        <taxon>Pseudomonadati</taxon>
        <taxon>Bacteroidota</taxon>
        <taxon>Flavobacteriia</taxon>
        <taxon>Flavobacteriales</taxon>
        <taxon>Weeksellaceae</taxon>
        <taxon>Chryseobacterium group</taxon>
        <taxon>Chryseobacterium</taxon>
    </lineage>
</organism>
<gene>
    <name evidence="1" type="ORF">AR438_07875</name>
</gene>
<keyword evidence="2" id="KW-1185">Reference proteome</keyword>
<proteinExistence type="predicted"/>
<dbReference type="Proteomes" id="UP000051682">
    <property type="component" value="Unassembled WGS sequence"/>
</dbReference>
<reference evidence="1 2" key="1">
    <citation type="submission" date="2015-10" db="EMBL/GenBank/DDBJ databases">
        <title>Chryseobacterium aquaticum genome.</title>
        <authorList>
            <person name="Newman J.D."/>
            <person name="Ferguson M.B."/>
            <person name="Miller J.R."/>
        </authorList>
    </citation>
    <scope>NUCLEOTIDE SEQUENCE [LARGE SCALE GENOMIC DNA]</scope>
    <source>
        <strain evidence="1 2">KCTC 12483</strain>
    </source>
</reference>
<evidence type="ECO:0000313" key="2">
    <source>
        <dbReference type="Proteomes" id="UP000051682"/>
    </source>
</evidence>
<accession>A0A0Q3HRY0</accession>
<evidence type="ECO:0000313" key="1">
    <source>
        <dbReference type="EMBL" id="KQK25520.1"/>
    </source>
</evidence>
<dbReference type="STRING" id="452084.AR438_07875"/>
<dbReference type="EMBL" id="LLYZ01000005">
    <property type="protein sequence ID" value="KQK25520.1"/>
    <property type="molecule type" value="Genomic_DNA"/>
</dbReference>